<keyword evidence="3" id="KW-1185">Reference proteome</keyword>
<dbReference type="AlphaFoldDB" id="A0A9P4UFD4"/>
<protein>
    <submittedName>
        <fullName evidence="2">Uncharacterized protein</fullName>
    </submittedName>
</protein>
<organism evidence="2 3">
    <name type="scientific">Karstenula rhodostoma CBS 690.94</name>
    <dbReference type="NCBI Taxonomy" id="1392251"/>
    <lineage>
        <taxon>Eukaryota</taxon>
        <taxon>Fungi</taxon>
        <taxon>Dikarya</taxon>
        <taxon>Ascomycota</taxon>
        <taxon>Pezizomycotina</taxon>
        <taxon>Dothideomycetes</taxon>
        <taxon>Pleosporomycetidae</taxon>
        <taxon>Pleosporales</taxon>
        <taxon>Massarineae</taxon>
        <taxon>Didymosphaeriaceae</taxon>
        <taxon>Karstenula</taxon>
    </lineage>
</organism>
<sequence>MEYSRSPSPYRHRHRGRNRSSSPARSLTPSRYRYRSPHEGSRQARSVQRQNDYSQFGSRTSAYRSRARSPYQDYARYRSYSIGRYTREQRRNEREQSPDIYHVQFEDGITRVFREVARYPGPPVDPGTTYRYRRASPCYEPVTESRSVPIKQERMSSDHFGDQVASPRGEPVTASRPVPITQESSNRFGDQVASYRRPNLRESRYVVPRVNRNKGKKSKVPSQKQIDALLRGRAPRSVKQENWLREYRRRNFGNNVRPTADTMEAETTRNDQGNTAFVNGFLPIPTHPRLNAYGHPWTNQDTYQQQHKIFLEQERLQTTRREAVENEALQQRYPLIKREPTADDYLPHNGRVQPLRSELGSSSPHPLIKQEFVEPVPNSPLPWIKQESVEPCTNGLDQSDRASSKSSEDHTTSQSNGRGFWGRMIRWAGL</sequence>
<feature type="compositionally biased region" description="Polar residues" evidence="1">
    <location>
        <begin position="43"/>
        <end position="57"/>
    </location>
</feature>
<evidence type="ECO:0000256" key="1">
    <source>
        <dbReference type="SAM" id="MobiDB-lite"/>
    </source>
</evidence>
<proteinExistence type="predicted"/>
<comment type="caution">
    <text evidence="2">The sequence shown here is derived from an EMBL/GenBank/DDBJ whole genome shotgun (WGS) entry which is preliminary data.</text>
</comment>
<feature type="region of interest" description="Disordered" evidence="1">
    <location>
        <begin position="1"/>
        <end position="70"/>
    </location>
</feature>
<accession>A0A9P4UFD4</accession>
<dbReference type="EMBL" id="MU001495">
    <property type="protein sequence ID" value="KAF2448401.1"/>
    <property type="molecule type" value="Genomic_DNA"/>
</dbReference>
<gene>
    <name evidence="2" type="ORF">P171DRAFT_481469</name>
</gene>
<reference evidence="2" key="1">
    <citation type="journal article" date="2020" name="Stud. Mycol.">
        <title>101 Dothideomycetes genomes: a test case for predicting lifestyles and emergence of pathogens.</title>
        <authorList>
            <person name="Haridas S."/>
            <person name="Albert R."/>
            <person name="Binder M."/>
            <person name="Bloem J."/>
            <person name="Labutti K."/>
            <person name="Salamov A."/>
            <person name="Andreopoulos B."/>
            <person name="Baker S."/>
            <person name="Barry K."/>
            <person name="Bills G."/>
            <person name="Bluhm B."/>
            <person name="Cannon C."/>
            <person name="Castanera R."/>
            <person name="Culley D."/>
            <person name="Daum C."/>
            <person name="Ezra D."/>
            <person name="Gonzalez J."/>
            <person name="Henrissat B."/>
            <person name="Kuo A."/>
            <person name="Liang C."/>
            <person name="Lipzen A."/>
            <person name="Lutzoni F."/>
            <person name="Magnuson J."/>
            <person name="Mondo S."/>
            <person name="Nolan M."/>
            <person name="Ohm R."/>
            <person name="Pangilinan J."/>
            <person name="Park H.-J."/>
            <person name="Ramirez L."/>
            <person name="Alfaro M."/>
            <person name="Sun H."/>
            <person name="Tritt A."/>
            <person name="Yoshinaga Y."/>
            <person name="Zwiers L.-H."/>
            <person name="Turgeon B."/>
            <person name="Goodwin S."/>
            <person name="Spatafora J."/>
            <person name="Crous P."/>
            <person name="Grigoriev I."/>
        </authorList>
    </citation>
    <scope>NUCLEOTIDE SEQUENCE</scope>
    <source>
        <strain evidence="2">CBS 690.94</strain>
    </source>
</reference>
<evidence type="ECO:0000313" key="3">
    <source>
        <dbReference type="Proteomes" id="UP000799764"/>
    </source>
</evidence>
<dbReference type="OrthoDB" id="10652318at2759"/>
<evidence type="ECO:0000313" key="2">
    <source>
        <dbReference type="EMBL" id="KAF2448401.1"/>
    </source>
</evidence>
<feature type="region of interest" description="Disordered" evidence="1">
    <location>
        <begin position="156"/>
        <end position="183"/>
    </location>
</feature>
<feature type="region of interest" description="Disordered" evidence="1">
    <location>
        <begin position="379"/>
        <end position="421"/>
    </location>
</feature>
<name>A0A9P4UFD4_9PLEO</name>
<dbReference type="Proteomes" id="UP000799764">
    <property type="component" value="Unassembled WGS sequence"/>
</dbReference>
<feature type="compositionally biased region" description="Basic and acidic residues" evidence="1">
    <location>
        <begin position="398"/>
        <end position="411"/>
    </location>
</feature>